<proteinExistence type="predicted"/>
<keyword evidence="3" id="KW-0442">Lipid degradation</keyword>
<dbReference type="Proteomes" id="UP000291116">
    <property type="component" value="Unassembled WGS sequence"/>
</dbReference>
<evidence type="ECO:0000313" key="6">
    <source>
        <dbReference type="EMBL" id="VEU44248.1"/>
    </source>
</evidence>
<evidence type="ECO:0000313" key="7">
    <source>
        <dbReference type="Proteomes" id="UP000291116"/>
    </source>
</evidence>
<evidence type="ECO:0000256" key="3">
    <source>
        <dbReference type="ARBA" id="ARBA00022963"/>
    </source>
</evidence>
<dbReference type="OrthoDB" id="2363873at2759"/>
<feature type="compositionally biased region" description="Polar residues" evidence="5">
    <location>
        <begin position="67"/>
        <end position="78"/>
    </location>
</feature>
<dbReference type="PANTHER" id="PTHR10272:SF0">
    <property type="entry name" value="PLATELET-ACTIVATING FACTOR ACETYLHYDROLASE"/>
    <property type="match status" value="1"/>
</dbReference>
<gene>
    <name evidence="6" type="ORF">PSNMU_V1.4_AUG-EV-PASAV3_0112970</name>
</gene>
<sequence>MRSLSVFLALRAASSSSIGGTSSALALRSSPALASRGGFSFRPLKLGRSLSSLSSNGSDGDGDATMAPSNTISNTNTGMPREEIGRRLTGLPMGPYPVGVTTVQIDGDPKRGRGLQTEVWYPASEASRASPVTKYSDYLGLDKARDPVAARAAANARTAIGGYRDGISVEELDDPSETTWLTTAVRNAGVAEKDPNHGDDPGTGWPLVVFSHGSGAYRASYGFWTEFLASHGYVVAACDHPGSARYTIVDGEVITPGGARSKRERMEKDRPLDVLQVLDGIASNPSGLPLFGAVDTNNVAITGMSFGGYTTAATLELGDPRITAAVMMCSSMAMSGTMDYHTPSRKNKSTPVMVMIGTEDTVLGPDCNDANRRYVDHHEDGDAYLLELVRGGHVSFTSCELYDPEYGNGINARGRSKSMTKPGETYLPWGISDQHAAINHYGLCFLNKYVKKKKGAGGANAVMERDAFDASEVLLTANRDGLVR</sequence>
<keyword evidence="7" id="KW-1185">Reference proteome</keyword>
<dbReference type="InterPro" id="IPR029058">
    <property type="entry name" value="AB_hydrolase_fold"/>
</dbReference>
<dbReference type="AlphaFoldDB" id="A0A448ZQE5"/>
<feature type="region of interest" description="Disordered" evidence="5">
    <location>
        <begin position="52"/>
        <end position="82"/>
    </location>
</feature>
<keyword evidence="2" id="KW-0378">Hydrolase</keyword>
<evidence type="ECO:0000256" key="4">
    <source>
        <dbReference type="ARBA" id="ARBA00023098"/>
    </source>
</evidence>
<dbReference type="GO" id="GO:0003847">
    <property type="term" value="F:1-alkyl-2-acetylglycerophosphocholine esterase activity"/>
    <property type="evidence" value="ECO:0007669"/>
    <property type="project" value="UniProtKB-EC"/>
</dbReference>
<reference evidence="6 7" key="1">
    <citation type="submission" date="2019-01" db="EMBL/GenBank/DDBJ databases">
        <authorList>
            <person name="Ferrante I. M."/>
        </authorList>
    </citation>
    <scope>NUCLEOTIDE SEQUENCE [LARGE SCALE GENOMIC DNA]</scope>
    <source>
        <strain evidence="6 7">B856</strain>
    </source>
</reference>
<keyword evidence="4" id="KW-0443">Lipid metabolism</keyword>
<accession>A0A448ZQE5</accession>
<dbReference type="GO" id="GO:0016042">
    <property type="term" value="P:lipid catabolic process"/>
    <property type="evidence" value="ECO:0007669"/>
    <property type="project" value="UniProtKB-KW"/>
</dbReference>
<dbReference type="EC" id="3.1.1.47" evidence="1"/>
<evidence type="ECO:0000256" key="1">
    <source>
        <dbReference type="ARBA" id="ARBA00013201"/>
    </source>
</evidence>
<dbReference type="EMBL" id="CAACVS010000632">
    <property type="protein sequence ID" value="VEU44248.1"/>
    <property type="molecule type" value="Genomic_DNA"/>
</dbReference>
<evidence type="ECO:0000256" key="5">
    <source>
        <dbReference type="SAM" id="MobiDB-lite"/>
    </source>
</evidence>
<evidence type="ECO:0000256" key="2">
    <source>
        <dbReference type="ARBA" id="ARBA00022801"/>
    </source>
</evidence>
<organism evidence="6 7">
    <name type="scientific">Pseudo-nitzschia multistriata</name>
    <dbReference type="NCBI Taxonomy" id="183589"/>
    <lineage>
        <taxon>Eukaryota</taxon>
        <taxon>Sar</taxon>
        <taxon>Stramenopiles</taxon>
        <taxon>Ochrophyta</taxon>
        <taxon>Bacillariophyta</taxon>
        <taxon>Bacillariophyceae</taxon>
        <taxon>Bacillariophycidae</taxon>
        <taxon>Bacillariales</taxon>
        <taxon>Bacillariaceae</taxon>
        <taxon>Pseudo-nitzschia</taxon>
    </lineage>
</organism>
<protein>
    <recommendedName>
        <fullName evidence="1">1-alkyl-2-acetylglycerophosphocholine esterase</fullName>
        <ecNumber evidence="1">3.1.1.47</ecNumber>
    </recommendedName>
</protein>
<dbReference type="Pfam" id="PF03403">
    <property type="entry name" value="PAF-AH_p_II"/>
    <property type="match status" value="1"/>
</dbReference>
<dbReference type="SUPFAM" id="SSF53474">
    <property type="entry name" value="alpha/beta-Hydrolases"/>
    <property type="match status" value="1"/>
</dbReference>
<dbReference type="Gene3D" id="3.40.50.1820">
    <property type="entry name" value="alpha/beta hydrolase"/>
    <property type="match status" value="1"/>
</dbReference>
<dbReference type="PANTHER" id="PTHR10272">
    <property type="entry name" value="PLATELET-ACTIVATING FACTOR ACETYLHYDROLASE"/>
    <property type="match status" value="1"/>
</dbReference>
<name>A0A448ZQE5_9STRA</name>